<reference evidence="1 2" key="1">
    <citation type="submission" date="2019-03" db="EMBL/GenBank/DDBJ databases">
        <title>Single cell metagenomics reveals metabolic interactions within the superorganism composed of flagellate Streblomastix strix and complex community of Bacteroidetes bacteria on its surface.</title>
        <authorList>
            <person name="Treitli S.C."/>
            <person name="Kolisko M."/>
            <person name="Husnik F."/>
            <person name="Keeling P."/>
            <person name="Hampl V."/>
        </authorList>
    </citation>
    <scope>NUCLEOTIDE SEQUENCE [LARGE SCALE GENOMIC DNA]</scope>
    <source>
        <strain evidence="1">ST1C</strain>
    </source>
</reference>
<evidence type="ECO:0000313" key="2">
    <source>
        <dbReference type="Proteomes" id="UP000324800"/>
    </source>
</evidence>
<gene>
    <name evidence="1" type="ORF">EZS28_016210</name>
</gene>
<dbReference type="AlphaFoldDB" id="A0A5J4W003"/>
<proteinExistence type="predicted"/>
<evidence type="ECO:0000313" key="1">
    <source>
        <dbReference type="EMBL" id="KAA6388264.1"/>
    </source>
</evidence>
<protein>
    <submittedName>
        <fullName evidence="1">Uncharacterized protein</fullName>
    </submittedName>
</protein>
<accession>A0A5J4W003</accession>
<dbReference type="EMBL" id="SNRW01004052">
    <property type="protein sequence ID" value="KAA6388264.1"/>
    <property type="molecule type" value="Genomic_DNA"/>
</dbReference>
<sequence>MVQFYIHLTYQNQDIGQLQADVQDINTELARQTHFRGYFTTNDEILALTDVSNGDYAYSVEDLLVWIYDTSCNCRCQTEHSRGDHVLPLNITSTILISDSTSGSVGSTNYYARIDLSHPLNITTSVPPQDSTSGSVGTTNYYARNDHSHPINVWTNASNIPMVNALPTGYSKMYQLFQNTRNGSIQINPIGDTQGIIGNNGPKQLGFAIAKAGQEGQTDRGLQISADGNTLTFNGQVIAGTGFNKRTASKDISLQLTKLLRELKIVGATAYSIRYSATTELIKLDFPEENLATFIRHSQNSRTVQQYYIFESSIRAIDIARQLTNNPGQDNERSNQISQQQDEIRRERGNQLLFSSPFEKVQ</sequence>
<comment type="caution">
    <text evidence="1">The sequence shown here is derived from an EMBL/GenBank/DDBJ whole genome shotgun (WGS) entry which is preliminary data.</text>
</comment>
<dbReference type="Proteomes" id="UP000324800">
    <property type="component" value="Unassembled WGS sequence"/>
</dbReference>
<organism evidence="1 2">
    <name type="scientific">Streblomastix strix</name>
    <dbReference type="NCBI Taxonomy" id="222440"/>
    <lineage>
        <taxon>Eukaryota</taxon>
        <taxon>Metamonada</taxon>
        <taxon>Preaxostyla</taxon>
        <taxon>Oxymonadida</taxon>
        <taxon>Streblomastigidae</taxon>
        <taxon>Streblomastix</taxon>
    </lineage>
</organism>
<name>A0A5J4W003_9EUKA</name>